<reference evidence="1 2" key="1">
    <citation type="journal article" date="2018" name="Sci. Data">
        <title>The draft genome sequence of cork oak.</title>
        <authorList>
            <person name="Ramos A.M."/>
            <person name="Usie A."/>
            <person name="Barbosa P."/>
            <person name="Barros P.M."/>
            <person name="Capote T."/>
            <person name="Chaves I."/>
            <person name="Simoes F."/>
            <person name="Abreu I."/>
            <person name="Carrasquinho I."/>
            <person name="Faro C."/>
            <person name="Guimaraes J.B."/>
            <person name="Mendonca D."/>
            <person name="Nobrega F."/>
            <person name="Rodrigues L."/>
            <person name="Saibo N.J.M."/>
            <person name="Varela M.C."/>
            <person name="Egas C."/>
            <person name="Matos J."/>
            <person name="Miguel C.M."/>
            <person name="Oliveira M.M."/>
            <person name="Ricardo C.P."/>
            <person name="Goncalves S."/>
        </authorList>
    </citation>
    <scope>NUCLEOTIDE SEQUENCE [LARGE SCALE GENOMIC DNA]</scope>
    <source>
        <strain evidence="2">cv. HL8</strain>
    </source>
</reference>
<proteinExistence type="predicted"/>
<name>A0AAW0KF34_QUESU</name>
<evidence type="ECO:0000313" key="1">
    <source>
        <dbReference type="EMBL" id="KAK7837889.1"/>
    </source>
</evidence>
<protein>
    <submittedName>
        <fullName evidence="1">Uncharacterized protein</fullName>
    </submittedName>
</protein>
<organism evidence="1 2">
    <name type="scientific">Quercus suber</name>
    <name type="common">Cork oak</name>
    <dbReference type="NCBI Taxonomy" id="58331"/>
    <lineage>
        <taxon>Eukaryota</taxon>
        <taxon>Viridiplantae</taxon>
        <taxon>Streptophyta</taxon>
        <taxon>Embryophyta</taxon>
        <taxon>Tracheophyta</taxon>
        <taxon>Spermatophyta</taxon>
        <taxon>Magnoliopsida</taxon>
        <taxon>eudicotyledons</taxon>
        <taxon>Gunneridae</taxon>
        <taxon>Pentapetalae</taxon>
        <taxon>rosids</taxon>
        <taxon>fabids</taxon>
        <taxon>Fagales</taxon>
        <taxon>Fagaceae</taxon>
        <taxon>Quercus</taxon>
    </lineage>
</organism>
<comment type="caution">
    <text evidence="1">The sequence shown here is derived from an EMBL/GenBank/DDBJ whole genome shotgun (WGS) entry which is preliminary data.</text>
</comment>
<dbReference type="AlphaFoldDB" id="A0AAW0KF34"/>
<keyword evidence="2" id="KW-1185">Reference proteome</keyword>
<dbReference type="Proteomes" id="UP000237347">
    <property type="component" value="Unassembled WGS sequence"/>
</dbReference>
<dbReference type="EMBL" id="PKMF04000318">
    <property type="protein sequence ID" value="KAK7837889.1"/>
    <property type="molecule type" value="Genomic_DNA"/>
</dbReference>
<sequence length="109" mass="12347">MVGGWEIQRSKSQAKMKSKKRRWLLEKVKYKQYPALTAPQRTLIEATEEQRKHALTVAIATQLQLRLQPAYSKVVACPPSEGQPVSDTTIFKELPLAFSYAELKASKMA</sequence>
<accession>A0AAW0KF34</accession>
<gene>
    <name evidence="1" type="ORF">CFP56_020609</name>
</gene>
<evidence type="ECO:0000313" key="2">
    <source>
        <dbReference type="Proteomes" id="UP000237347"/>
    </source>
</evidence>